<accession>A0A1I6TMW9</accession>
<dbReference type="PANTHER" id="PTHR11941">
    <property type="entry name" value="ENOYL-COA HYDRATASE-RELATED"/>
    <property type="match status" value="1"/>
</dbReference>
<comment type="similarity">
    <text evidence="1 3">Belongs to the enoyl-CoA hydratase/isomerase family.</text>
</comment>
<dbReference type="InterPro" id="IPR014748">
    <property type="entry name" value="Enoyl-CoA_hydra_C"/>
</dbReference>
<dbReference type="SUPFAM" id="SSF52096">
    <property type="entry name" value="ClpP/crotonase"/>
    <property type="match status" value="1"/>
</dbReference>
<dbReference type="InterPro" id="IPR018376">
    <property type="entry name" value="Enoyl-CoA_hyd/isom_CS"/>
</dbReference>
<dbReference type="Gene3D" id="1.10.12.10">
    <property type="entry name" value="Lyase 2-enoyl-coa Hydratase, Chain A, domain 2"/>
    <property type="match status" value="1"/>
</dbReference>
<dbReference type="RefSeq" id="WP_092906008.1">
    <property type="nucleotide sequence ID" value="NZ_FOZS01000003.1"/>
</dbReference>
<proteinExistence type="inferred from homology"/>
<gene>
    <name evidence="4" type="ORF">SAMN04488556_3250</name>
</gene>
<evidence type="ECO:0000313" key="5">
    <source>
        <dbReference type="Proteomes" id="UP000199199"/>
    </source>
</evidence>
<protein>
    <submittedName>
        <fullName evidence="4">Enoyl-CoA hydratase/carnithine racemase</fullName>
    </submittedName>
</protein>
<reference evidence="5" key="1">
    <citation type="submission" date="2016-10" db="EMBL/GenBank/DDBJ databases">
        <authorList>
            <person name="Varghese N."/>
            <person name="Submissions S."/>
        </authorList>
    </citation>
    <scope>NUCLEOTIDE SEQUENCE [LARGE SCALE GENOMIC DNA]</scope>
    <source>
        <strain evidence="5">DSM 22427</strain>
    </source>
</reference>
<dbReference type="OrthoDB" id="27846at2157"/>
<dbReference type="InterPro" id="IPR029045">
    <property type="entry name" value="ClpP/crotonase-like_dom_sf"/>
</dbReference>
<organism evidence="4 5">
    <name type="scientific">Halostagnicola kamekurae</name>
    <dbReference type="NCBI Taxonomy" id="619731"/>
    <lineage>
        <taxon>Archaea</taxon>
        <taxon>Methanobacteriati</taxon>
        <taxon>Methanobacteriota</taxon>
        <taxon>Stenosarchaea group</taxon>
        <taxon>Halobacteria</taxon>
        <taxon>Halobacteriales</taxon>
        <taxon>Natrialbaceae</taxon>
        <taxon>Halostagnicola</taxon>
    </lineage>
</organism>
<dbReference type="GO" id="GO:0006635">
    <property type="term" value="P:fatty acid beta-oxidation"/>
    <property type="evidence" value="ECO:0007669"/>
    <property type="project" value="TreeGrafter"/>
</dbReference>
<evidence type="ECO:0000256" key="3">
    <source>
        <dbReference type="RuleBase" id="RU003707"/>
    </source>
</evidence>
<evidence type="ECO:0000313" key="4">
    <source>
        <dbReference type="EMBL" id="SFS90602.1"/>
    </source>
</evidence>
<dbReference type="EMBL" id="FOZS01000003">
    <property type="protein sequence ID" value="SFS90602.1"/>
    <property type="molecule type" value="Genomic_DNA"/>
</dbReference>
<dbReference type="InterPro" id="IPR001753">
    <property type="entry name" value="Enoyl-CoA_hydra/iso"/>
</dbReference>
<evidence type="ECO:0000256" key="1">
    <source>
        <dbReference type="ARBA" id="ARBA00005254"/>
    </source>
</evidence>
<sequence length="280" mass="30887">MQLRPFSELDLEYFTTEVTDHVGTLRLDRPPANAHDIDVLLELQRAVEAVRFDEDVRAVLFGSANDKFFSTGFDIQVLQEDSGRQVGYASQTSKEIIMKMRTTDTIFIAMVNGHCMGGGLELALACDFRYVGNDENYNIGMPEIHLGLIAGEAGTQLLPRYIDRSEALEMMLTGETLTPEEATEKGIFDEIHPPDEIEDAAFEFAELIASKASVAVGNNKLAVNEGLEMPLSDALAHERELQNRLLGSDVAKEGVDAFLDDREPDFLGVELGDKEPGSDE</sequence>
<dbReference type="CDD" id="cd06558">
    <property type="entry name" value="crotonase-like"/>
    <property type="match status" value="1"/>
</dbReference>
<dbReference type="GO" id="GO:0016829">
    <property type="term" value="F:lyase activity"/>
    <property type="evidence" value="ECO:0007669"/>
    <property type="project" value="UniProtKB-KW"/>
</dbReference>
<name>A0A1I6TMW9_9EURY</name>
<dbReference type="PROSITE" id="PS00166">
    <property type="entry name" value="ENOYL_COA_HYDRATASE"/>
    <property type="match status" value="1"/>
</dbReference>
<dbReference type="Gene3D" id="3.90.226.10">
    <property type="entry name" value="2-enoyl-CoA Hydratase, Chain A, domain 1"/>
    <property type="match status" value="1"/>
</dbReference>
<dbReference type="AlphaFoldDB" id="A0A1I6TMW9"/>
<evidence type="ECO:0000256" key="2">
    <source>
        <dbReference type="ARBA" id="ARBA00023239"/>
    </source>
</evidence>
<dbReference type="PANTHER" id="PTHR11941:SF54">
    <property type="entry name" value="ENOYL-COA HYDRATASE, MITOCHONDRIAL"/>
    <property type="match status" value="1"/>
</dbReference>
<keyword evidence="2" id="KW-0456">Lyase</keyword>
<dbReference type="Pfam" id="PF00378">
    <property type="entry name" value="ECH_1"/>
    <property type="match status" value="1"/>
</dbReference>
<keyword evidence="5" id="KW-1185">Reference proteome</keyword>
<dbReference type="Proteomes" id="UP000199199">
    <property type="component" value="Unassembled WGS sequence"/>
</dbReference>